<dbReference type="SUPFAM" id="SSF88713">
    <property type="entry name" value="Glycoside hydrolase/deacetylase"/>
    <property type="match status" value="1"/>
</dbReference>
<dbReference type="PANTHER" id="PTHR34216">
    <property type="match status" value="1"/>
</dbReference>
<reference evidence="5" key="1">
    <citation type="submission" date="2016-10" db="EMBL/GenBank/DDBJ databases">
        <authorList>
            <person name="Varghese N."/>
            <person name="Submissions S."/>
        </authorList>
    </citation>
    <scope>NUCLEOTIDE SEQUENCE [LARGE SCALE GENOMIC DNA]</scope>
    <source>
        <strain evidence="5">DSM 44209</strain>
    </source>
</reference>
<evidence type="ECO:0000256" key="1">
    <source>
        <dbReference type="ARBA" id="ARBA00004613"/>
    </source>
</evidence>
<dbReference type="Gene3D" id="3.20.20.370">
    <property type="entry name" value="Glycoside hydrolase/deacetylase"/>
    <property type="match status" value="1"/>
</dbReference>
<name>A0A1I0F9Y7_9ACTN</name>
<dbReference type="OrthoDB" id="9782872at2"/>
<dbReference type="EMBL" id="FOIE01000005">
    <property type="protein sequence ID" value="SET54918.1"/>
    <property type="molecule type" value="Genomic_DNA"/>
</dbReference>
<dbReference type="GO" id="GO:0005576">
    <property type="term" value="C:extracellular region"/>
    <property type="evidence" value="ECO:0007669"/>
    <property type="project" value="UniProtKB-SubCell"/>
</dbReference>
<dbReference type="InterPro" id="IPR002509">
    <property type="entry name" value="NODB_dom"/>
</dbReference>
<proteinExistence type="predicted"/>
<evidence type="ECO:0000313" key="5">
    <source>
        <dbReference type="Proteomes" id="UP000198507"/>
    </source>
</evidence>
<keyword evidence="2" id="KW-0732">Signal</keyword>
<accession>A0A1I0F9Y7</accession>
<keyword evidence="5" id="KW-1185">Reference proteome</keyword>
<gene>
    <name evidence="4" type="ORF">SAMN04488546_2847</name>
</gene>
<dbReference type="RefSeq" id="WP_091445115.1">
    <property type="nucleotide sequence ID" value="NZ_FOIE01000005.1"/>
</dbReference>
<dbReference type="Pfam" id="PF01522">
    <property type="entry name" value="Polysacc_deac_1"/>
    <property type="match status" value="1"/>
</dbReference>
<evidence type="ECO:0000313" key="4">
    <source>
        <dbReference type="EMBL" id="SET54918.1"/>
    </source>
</evidence>
<feature type="domain" description="NodB homology" evidence="3">
    <location>
        <begin position="63"/>
        <end position="316"/>
    </location>
</feature>
<organism evidence="4 5">
    <name type="scientific">Geodermatophilus poikilotrophus</name>
    <dbReference type="NCBI Taxonomy" id="1333667"/>
    <lineage>
        <taxon>Bacteria</taxon>
        <taxon>Bacillati</taxon>
        <taxon>Actinomycetota</taxon>
        <taxon>Actinomycetes</taxon>
        <taxon>Geodermatophilales</taxon>
        <taxon>Geodermatophilaceae</taxon>
        <taxon>Geodermatophilus</taxon>
    </lineage>
</organism>
<dbReference type="InterPro" id="IPR011330">
    <property type="entry name" value="Glyco_hydro/deAcase_b/a-brl"/>
</dbReference>
<sequence>MSRRLLVLGWHNIDPTWAFDGTSPEVARRKFAAQVRFLRRWTTVVPLRSALEDLAAGRPLPPRAVALTFDDGYLDNATVASPVLHDAGLPATFFLVPGFLSDTSRVWWEELGWAFAHATSPVLDWDGQRYDTSTPAARRTVAATVADSLKLVDRSDREAAVTELRGRLAAEGPEPPARQFMDWDEARGLVEHGHDVASHTCAHPILSRETVAAQATELTDSRRALEAHFDRPVDVLAYPNGRAQDYSPATLDLVREAGYAFAVTTHPALARPESSAIEVPRVLVDAETDLQQLVRRAASVAKRVVAHRVPALGGRR</sequence>
<dbReference type="PROSITE" id="PS51677">
    <property type="entry name" value="NODB"/>
    <property type="match status" value="1"/>
</dbReference>
<dbReference type="CDD" id="cd10918">
    <property type="entry name" value="CE4_NodB_like_5s_6s"/>
    <property type="match status" value="1"/>
</dbReference>
<evidence type="ECO:0000256" key="2">
    <source>
        <dbReference type="ARBA" id="ARBA00022729"/>
    </source>
</evidence>
<comment type="subcellular location">
    <subcellularLocation>
        <location evidence="1">Secreted</location>
    </subcellularLocation>
</comment>
<dbReference type="GO" id="GO:0005975">
    <property type="term" value="P:carbohydrate metabolic process"/>
    <property type="evidence" value="ECO:0007669"/>
    <property type="project" value="InterPro"/>
</dbReference>
<dbReference type="InterPro" id="IPR051398">
    <property type="entry name" value="Polysacch_Deacetylase"/>
</dbReference>
<dbReference type="PANTHER" id="PTHR34216:SF3">
    <property type="entry name" value="POLY-BETA-1,6-N-ACETYL-D-GLUCOSAMINE N-DEACETYLASE"/>
    <property type="match status" value="1"/>
</dbReference>
<dbReference type="GO" id="GO:0016810">
    <property type="term" value="F:hydrolase activity, acting on carbon-nitrogen (but not peptide) bonds"/>
    <property type="evidence" value="ECO:0007669"/>
    <property type="project" value="InterPro"/>
</dbReference>
<evidence type="ECO:0000259" key="3">
    <source>
        <dbReference type="PROSITE" id="PS51677"/>
    </source>
</evidence>
<dbReference type="Proteomes" id="UP000198507">
    <property type="component" value="Unassembled WGS sequence"/>
</dbReference>
<dbReference type="AlphaFoldDB" id="A0A1I0F9Y7"/>
<protein>
    <submittedName>
        <fullName evidence="4">Polysaccharide deacetylase</fullName>
    </submittedName>
</protein>